<sequence>MQVRVLYFAAVRELVGRDEEALELPSDVTTIGAFYTHIASVHPELAGRMGHVRIARNEAFATQEETITPGDVLALIPPVSGG</sequence>
<gene>
    <name evidence="4" type="primary">moaD</name>
    <name evidence="4" type="ORF">LZC95_11300</name>
</gene>
<dbReference type="Gene3D" id="3.10.20.30">
    <property type="match status" value="1"/>
</dbReference>
<keyword evidence="1" id="KW-0547">Nucleotide-binding</keyword>
<organism evidence="4 5">
    <name type="scientific">Pendulispora brunnea</name>
    <dbReference type="NCBI Taxonomy" id="2905690"/>
    <lineage>
        <taxon>Bacteria</taxon>
        <taxon>Pseudomonadati</taxon>
        <taxon>Myxococcota</taxon>
        <taxon>Myxococcia</taxon>
        <taxon>Myxococcales</taxon>
        <taxon>Sorangiineae</taxon>
        <taxon>Pendulisporaceae</taxon>
        <taxon>Pendulispora</taxon>
    </lineage>
</organism>
<dbReference type="NCBIfam" id="TIGR01682">
    <property type="entry name" value="moaD"/>
    <property type="match status" value="1"/>
</dbReference>
<dbReference type="SUPFAM" id="SSF54285">
    <property type="entry name" value="MoaD/ThiS"/>
    <property type="match status" value="1"/>
</dbReference>
<dbReference type="InterPro" id="IPR016155">
    <property type="entry name" value="Mopterin_synth/thiamin_S_b"/>
</dbReference>
<dbReference type="Proteomes" id="UP001379533">
    <property type="component" value="Chromosome"/>
</dbReference>
<keyword evidence="5" id="KW-1185">Reference proteome</keyword>
<proteinExistence type="inferred from homology"/>
<evidence type="ECO:0000313" key="5">
    <source>
        <dbReference type="Proteomes" id="UP001379533"/>
    </source>
</evidence>
<dbReference type="PANTHER" id="PTHR33359">
    <property type="entry name" value="MOLYBDOPTERIN SYNTHASE SULFUR CARRIER SUBUNIT"/>
    <property type="match status" value="1"/>
</dbReference>
<comment type="similarity">
    <text evidence="2">Belongs to the MoaD family.</text>
</comment>
<dbReference type="PANTHER" id="PTHR33359:SF1">
    <property type="entry name" value="MOLYBDOPTERIN SYNTHASE SULFUR CARRIER SUBUNIT"/>
    <property type="match status" value="1"/>
</dbReference>
<dbReference type="InterPro" id="IPR003749">
    <property type="entry name" value="ThiS/MoaD-like"/>
</dbReference>
<dbReference type="CDD" id="cd00754">
    <property type="entry name" value="Ubl_MoaD"/>
    <property type="match status" value="1"/>
</dbReference>
<evidence type="ECO:0000256" key="3">
    <source>
        <dbReference type="ARBA" id="ARBA00024247"/>
    </source>
</evidence>
<protein>
    <recommendedName>
        <fullName evidence="3">Molybdopterin synthase sulfur carrier subunit</fullName>
    </recommendedName>
</protein>
<dbReference type="InterPro" id="IPR012675">
    <property type="entry name" value="Beta-grasp_dom_sf"/>
</dbReference>
<dbReference type="Pfam" id="PF02597">
    <property type="entry name" value="ThiS"/>
    <property type="match status" value="1"/>
</dbReference>
<reference evidence="4 5" key="1">
    <citation type="submission" date="2021-12" db="EMBL/GenBank/DDBJ databases">
        <title>Discovery of the Pendulisporaceae a myxobacterial family with distinct sporulation behavior and unique specialized metabolism.</title>
        <authorList>
            <person name="Garcia R."/>
            <person name="Popoff A."/>
            <person name="Bader C.D."/>
            <person name="Loehr J."/>
            <person name="Walesch S."/>
            <person name="Walt C."/>
            <person name="Boldt J."/>
            <person name="Bunk B."/>
            <person name="Haeckl F.J.F.P.J."/>
            <person name="Gunesch A.P."/>
            <person name="Birkelbach J."/>
            <person name="Nuebel U."/>
            <person name="Pietschmann T."/>
            <person name="Bach T."/>
            <person name="Mueller R."/>
        </authorList>
    </citation>
    <scope>NUCLEOTIDE SEQUENCE [LARGE SCALE GENOMIC DNA]</scope>
    <source>
        <strain evidence="4 5">MSr12523</strain>
    </source>
</reference>
<dbReference type="EMBL" id="CP089982">
    <property type="protein sequence ID" value="WXA97419.1"/>
    <property type="molecule type" value="Genomic_DNA"/>
</dbReference>
<name>A0ABZ2KKC6_9BACT</name>
<evidence type="ECO:0000256" key="1">
    <source>
        <dbReference type="ARBA" id="ARBA00022741"/>
    </source>
</evidence>
<evidence type="ECO:0000256" key="2">
    <source>
        <dbReference type="ARBA" id="ARBA00024200"/>
    </source>
</evidence>
<evidence type="ECO:0000313" key="4">
    <source>
        <dbReference type="EMBL" id="WXA97419.1"/>
    </source>
</evidence>
<dbReference type="RefSeq" id="WP_394848037.1">
    <property type="nucleotide sequence ID" value="NZ_CP089982.1"/>
</dbReference>
<accession>A0ABZ2KKC6</accession>
<dbReference type="InterPro" id="IPR044672">
    <property type="entry name" value="MOCS2A"/>
</dbReference>